<dbReference type="EMBL" id="LN854189">
    <property type="protein sequence ID" value="CRY97677.1"/>
    <property type="molecule type" value="Genomic_DNA"/>
</dbReference>
<evidence type="ECO:0000313" key="2">
    <source>
        <dbReference type="EMBL" id="CRY97677.1"/>
    </source>
</evidence>
<evidence type="ECO:0000256" key="1">
    <source>
        <dbReference type="SAM" id="Phobius"/>
    </source>
</evidence>
<sequence length="321" mass="35819">MQLVSVTLLTAFFWGSHKGNFGRILQPKIEYERSEFYLCTRIHGYLSAFLPSRLSEIRVFAILTVITLITNVITLITIEEKMTRISISELRRRGVSDEDIKTAKTVQDSQRRIGAPVQSLGVIVGVAEPRQRHNPNPPISLTEKALRKRGTYDQAALLLDQQALQENSPERAALARHAANTAKELATTHQLEFDFFGGGNVSIAFQYQDAVTERLFEIAPTTTKAHQAQAVLWQICRNLGWQSYECTKTAADLCEIMRIKAPNMAAALDLLEQVGAIHRVKRGRIKIITVTPEGAFRGNVNNHGKAVERFKLDVIDGGLVS</sequence>
<reference evidence="2" key="2">
    <citation type="submission" date="2015-07" db="EMBL/GenBank/DDBJ databases">
        <title>Plasmids, circular viruses and viroids from rat gut.</title>
        <authorList>
            <person name="Jorgensen T.J."/>
            <person name="Hansen M.A."/>
            <person name="Xu Z."/>
            <person name="Tabak M.A."/>
            <person name="Sorensen S.J."/>
            <person name="Hansen L.H."/>
        </authorList>
    </citation>
    <scope>NUCLEOTIDE SEQUENCE</scope>
    <source>
        <strain evidence="2">RGFK1686</strain>
    </source>
</reference>
<protein>
    <submittedName>
        <fullName evidence="2">Uncharacterized protein</fullName>
    </submittedName>
</protein>
<reference evidence="2" key="1">
    <citation type="submission" date="2015-06" db="EMBL/GenBank/DDBJ databases">
        <authorList>
            <person name="Joergensen T."/>
        </authorList>
    </citation>
    <scope>NUCLEOTIDE SEQUENCE</scope>
    <source>
        <strain evidence="2">RGFK1686</strain>
    </source>
</reference>
<proteinExistence type="predicted"/>
<name>A0A0H5QPJ9_9ZZZZ</name>
<keyword evidence="1" id="KW-1133">Transmembrane helix</keyword>
<dbReference type="InterPro" id="IPR036390">
    <property type="entry name" value="WH_DNA-bd_sf"/>
</dbReference>
<keyword evidence="1" id="KW-0472">Membrane</keyword>
<dbReference type="SUPFAM" id="SSF46785">
    <property type="entry name" value="Winged helix' DNA-binding domain"/>
    <property type="match status" value="1"/>
</dbReference>
<accession>A0A0H5QPJ9</accession>
<dbReference type="AlphaFoldDB" id="A0A0H5QPJ9"/>
<organism evidence="2">
    <name type="scientific">uncultured prokaryote</name>
    <dbReference type="NCBI Taxonomy" id="198431"/>
    <lineage>
        <taxon>unclassified sequences</taxon>
        <taxon>environmental samples</taxon>
    </lineage>
</organism>
<keyword evidence="1" id="KW-0812">Transmembrane</keyword>
<feature type="transmembrane region" description="Helical" evidence="1">
    <location>
        <begin position="57"/>
        <end position="78"/>
    </location>
</feature>